<dbReference type="Pfam" id="PF01661">
    <property type="entry name" value="Macro"/>
    <property type="match status" value="1"/>
</dbReference>
<evidence type="ECO:0000259" key="2">
    <source>
        <dbReference type="PROSITE" id="PS51154"/>
    </source>
</evidence>
<gene>
    <name evidence="3" type="primary">100117741</name>
</gene>
<feature type="domain" description="Macro" evidence="2">
    <location>
        <begin position="97"/>
        <end position="272"/>
    </location>
</feature>
<dbReference type="SMART" id="SM00506">
    <property type="entry name" value="A1pp"/>
    <property type="match status" value="1"/>
</dbReference>
<name>A0A7M7HFR1_NASVI</name>
<keyword evidence="4" id="KW-1185">Reference proteome</keyword>
<feature type="signal peptide" evidence="1">
    <location>
        <begin position="1"/>
        <end position="18"/>
    </location>
</feature>
<reference evidence="3" key="1">
    <citation type="submission" date="2021-01" db="UniProtKB">
        <authorList>
            <consortium name="EnsemblMetazoa"/>
        </authorList>
    </citation>
    <scope>IDENTIFICATION</scope>
</reference>
<dbReference type="EnsemblMetazoa" id="XM_008215342">
    <property type="protein sequence ID" value="XP_008213564"/>
    <property type="gene ID" value="LOC100117741"/>
</dbReference>
<evidence type="ECO:0000256" key="1">
    <source>
        <dbReference type="SAM" id="SignalP"/>
    </source>
</evidence>
<dbReference type="PROSITE" id="PS51154">
    <property type="entry name" value="MACRO"/>
    <property type="match status" value="1"/>
</dbReference>
<dbReference type="GO" id="GO:0006974">
    <property type="term" value="P:DNA damage response"/>
    <property type="evidence" value="ECO:0007669"/>
    <property type="project" value="TreeGrafter"/>
</dbReference>
<accession>A0A7M7HFR1</accession>
<sequence>MFCLKSQLFFQTLVSILGSSRILSSETGYCSLRTSSNYLATATSGKMSFEAEKQKYLSMPAAEKRKLLKTQPTSVDQILTWPEYWQKYKSNIGVLADKPQETNTELANKVSIWEGDITKLEIDAIVNAANSSLLGGGGVDGAIHRGAGGHLKEECATLNGCRVGEAKITGAYMLPAKYVIHTVGPQGEKPEKLQECYQNSLTVAKENGVRTIAFPCISTGIYGYPQRPAAKVALSTVKKFLQANPDSIDRVIFCLFLKTDKDIYEELLQQYFAFEGQ</sequence>
<dbReference type="Gene3D" id="3.40.220.10">
    <property type="entry name" value="Leucine Aminopeptidase, subunit E, domain 1"/>
    <property type="match status" value="1"/>
</dbReference>
<proteinExistence type="predicted"/>
<dbReference type="AlphaFoldDB" id="A0A7M7HFR1"/>
<dbReference type="SMR" id="A0A7M7HFR1"/>
<dbReference type="Proteomes" id="UP000002358">
    <property type="component" value="Chromosome 3"/>
</dbReference>
<dbReference type="PANTHER" id="PTHR11106:SF27">
    <property type="entry name" value="MACRO DOMAIN-CONTAINING PROTEIN"/>
    <property type="match status" value="1"/>
</dbReference>
<dbReference type="CDD" id="cd02908">
    <property type="entry name" value="Macro_OAADPr_deacetylase"/>
    <property type="match status" value="1"/>
</dbReference>
<protein>
    <recommendedName>
        <fullName evidence="2">Macro domain-containing protein</fullName>
    </recommendedName>
</protein>
<dbReference type="InterPro" id="IPR043472">
    <property type="entry name" value="Macro_dom-like"/>
</dbReference>
<dbReference type="InterPro" id="IPR002589">
    <property type="entry name" value="Macro_dom"/>
</dbReference>
<evidence type="ECO:0000313" key="3">
    <source>
        <dbReference type="EnsemblMetazoa" id="XP_008213564"/>
    </source>
</evidence>
<organism evidence="3 4">
    <name type="scientific">Nasonia vitripennis</name>
    <name type="common">Parasitic wasp</name>
    <dbReference type="NCBI Taxonomy" id="7425"/>
    <lineage>
        <taxon>Eukaryota</taxon>
        <taxon>Metazoa</taxon>
        <taxon>Ecdysozoa</taxon>
        <taxon>Arthropoda</taxon>
        <taxon>Hexapoda</taxon>
        <taxon>Insecta</taxon>
        <taxon>Pterygota</taxon>
        <taxon>Neoptera</taxon>
        <taxon>Endopterygota</taxon>
        <taxon>Hymenoptera</taxon>
        <taxon>Apocrita</taxon>
        <taxon>Proctotrupomorpha</taxon>
        <taxon>Chalcidoidea</taxon>
        <taxon>Pteromalidae</taxon>
        <taxon>Pteromalinae</taxon>
        <taxon>Nasonia</taxon>
    </lineage>
</organism>
<evidence type="ECO:0000313" key="4">
    <source>
        <dbReference type="Proteomes" id="UP000002358"/>
    </source>
</evidence>
<dbReference type="GO" id="GO:0140293">
    <property type="term" value="F:ADP-ribosylglutamate hydrolase activity"/>
    <property type="evidence" value="ECO:0007669"/>
    <property type="project" value="TreeGrafter"/>
</dbReference>
<dbReference type="InParanoid" id="A0A7M7HFR1"/>
<dbReference type="GO" id="GO:0042278">
    <property type="term" value="P:purine nucleoside metabolic process"/>
    <property type="evidence" value="ECO:0007669"/>
    <property type="project" value="TreeGrafter"/>
</dbReference>
<dbReference type="PANTHER" id="PTHR11106">
    <property type="entry name" value="GANGLIOSIDE INDUCED DIFFERENTIATION ASSOCIATED PROTEIN 2-RELATED"/>
    <property type="match status" value="1"/>
</dbReference>
<dbReference type="OrthoDB" id="6133115at2759"/>
<dbReference type="GO" id="GO:0140291">
    <property type="term" value="P:peptidyl-glutamate ADP-deribosylation"/>
    <property type="evidence" value="ECO:0007669"/>
    <property type="project" value="TreeGrafter"/>
</dbReference>
<dbReference type="SUPFAM" id="SSF52949">
    <property type="entry name" value="Macro domain-like"/>
    <property type="match status" value="1"/>
</dbReference>
<dbReference type="GO" id="GO:0005654">
    <property type="term" value="C:nucleoplasm"/>
    <property type="evidence" value="ECO:0007669"/>
    <property type="project" value="TreeGrafter"/>
</dbReference>
<dbReference type="NCBIfam" id="NF001664">
    <property type="entry name" value="PRK00431.1-6"/>
    <property type="match status" value="1"/>
</dbReference>
<keyword evidence="1" id="KW-0732">Signal</keyword>
<feature type="chain" id="PRO_5029699506" description="Macro domain-containing protein" evidence="1">
    <location>
        <begin position="19"/>
        <end position="277"/>
    </location>
</feature>